<dbReference type="PROSITE" id="PS01036">
    <property type="entry name" value="HSP70_3"/>
    <property type="match status" value="1"/>
</dbReference>
<keyword evidence="3" id="KW-0067">ATP-binding</keyword>
<accession>A0AAP2DMQ6</accession>
<dbReference type="PANTHER" id="PTHR19375">
    <property type="entry name" value="HEAT SHOCK PROTEIN 70KDA"/>
    <property type="match status" value="1"/>
</dbReference>
<evidence type="ECO:0000256" key="1">
    <source>
        <dbReference type="ARBA" id="ARBA00007381"/>
    </source>
</evidence>
<reference evidence="4 5" key="1">
    <citation type="submission" date="2021-05" db="EMBL/GenBank/DDBJ databases">
        <title>A Polyphasic approach of four new species of the genus Ohtaekwangia: Ohtaekwangia histidinii sp. nov., Ohtaekwangia cretensis sp. nov., Ohtaekwangia indiensis sp. nov., Ohtaekwangia reichenbachii sp. nov. from diverse environment.</title>
        <authorList>
            <person name="Octaviana S."/>
        </authorList>
    </citation>
    <scope>NUCLEOTIDE SEQUENCE [LARGE SCALE GENOMIC DNA]</scope>
    <source>
        <strain evidence="4 5">PWU4</strain>
    </source>
</reference>
<gene>
    <name evidence="4" type="ORF">KK083_20105</name>
</gene>
<sequence length="824" mass="93252">MTVNFGIDLGTTNSVIARYDQGVVEVFKNPIGHKETLPSVVAFRGGRIIVGDKAREYMEKDPRNVFGSFKRKMGTSESFWVESITDTKTPVELSALVLKELKNFIYTGEALDAAVVTIPASFDTVQSNATRQAGHDAGFTEVFLLQEPIAASLAYVNKTSQEQVDQQWLVYDLGGGTFDVALVKTEHGEMRILDHQGDNFLGGVDFDNLIIEKIIVPYLKTRASFGDLEKELRSSSGRYNNLYYILLKKAEEAKVNLSSQTSTDIEFEIETPEGQLLDIFFPITRDQFEMCIREKILETVAMIRAILERNGLTSQQLACILMVGGSTYIPLVRQLVELELGIPISTTVDPTTAVAVGAAYFAGTKKRSVVQQAPAIDVHRNLKVKSGYSKVTQDKEEYFLAQVEGDWKGLYYRIIRTDGGFDTGLREVTERFTEYLPLAANMNNNFELKIFDSQNSLVFQDNTINIVNGKYGIMGQPLPHDICIEVDDPENNATKLEIVFSKNSLLPLKKTLTKEISKTIRKGSDDGVIINVLEGNHTASPLSNLSIGIIEVKGKELTVDLVKGSDIEIVLEMSESRDLRITTYLMMSDQEFTNLFNPSVRHVSLGKLRDDLVMLQRALDEETRGAVEREDYELSQQLNDLRITAVTLTREIDRLPEDDVTDTKYQLEDKKKMVSSRFDELTKDKKKLRAKTEYFLTRKWSQRLLDEHGTEAEKKEFANLVSNEKKLMASDSALMIESVTKQIEKIASHIRWRTPEHIIRIYYHYASLDDEYTDPEKARKLKEKGDQALERKNYEELKVIINQLYSLLPPQEQKRVDIKGTGIV</sequence>
<comment type="similarity">
    <text evidence="1">Belongs to the heat shock protein 70 family.</text>
</comment>
<comment type="caution">
    <text evidence="4">The sequence shown here is derived from an EMBL/GenBank/DDBJ whole genome shotgun (WGS) entry which is preliminary data.</text>
</comment>
<dbReference type="InterPro" id="IPR013126">
    <property type="entry name" value="Hsp_70_fam"/>
</dbReference>
<dbReference type="Pfam" id="PF00012">
    <property type="entry name" value="HSP70"/>
    <property type="match status" value="1"/>
</dbReference>
<name>A0AAP2DMQ6_9BACT</name>
<evidence type="ECO:0000313" key="4">
    <source>
        <dbReference type="EMBL" id="MBT1699211.1"/>
    </source>
</evidence>
<evidence type="ECO:0000256" key="2">
    <source>
        <dbReference type="ARBA" id="ARBA00022741"/>
    </source>
</evidence>
<dbReference type="Proteomes" id="UP001319200">
    <property type="component" value="Unassembled WGS sequence"/>
</dbReference>
<dbReference type="GO" id="GO:0005524">
    <property type="term" value="F:ATP binding"/>
    <property type="evidence" value="ECO:0007669"/>
    <property type="project" value="UniProtKB-KW"/>
</dbReference>
<protein>
    <submittedName>
        <fullName evidence="4">Hsp70 family protein</fullName>
    </submittedName>
</protein>
<organism evidence="4 5">
    <name type="scientific">Chryseosolibacter histidini</name>
    <dbReference type="NCBI Taxonomy" id="2782349"/>
    <lineage>
        <taxon>Bacteria</taxon>
        <taxon>Pseudomonadati</taxon>
        <taxon>Bacteroidota</taxon>
        <taxon>Cytophagia</taxon>
        <taxon>Cytophagales</taxon>
        <taxon>Chryseotaleaceae</taxon>
        <taxon>Chryseosolibacter</taxon>
    </lineage>
</organism>
<dbReference type="CDD" id="cd24029">
    <property type="entry name" value="ASKHA_NBD_HSP70_DnaK_HscA_HscC"/>
    <property type="match status" value="1"/>
</dbReference>
<dbReference type="GO" id="GO:0140662">
    <property type="term" value="F:ATP-dependent protein folding chaperone"/>
    <property type="evidence" value="ECO:0007669"/>
    <property type="project" value="InterPro"/>
</dbReference>
<dbReference type="PROSITE" id="PS00297">
    <property type="entry name" value="HSP70_1"/>
    <property type="match status" value="1"/>
</dbReference>
<evidence type="ECO:0000256" key="3">
    <source>
        <dbReference type="ARBA" id="ARBA00022840"/>
    </source>
</evidence>
<dbReference type="Gene3D" id="3.90.640.10">
    <property type="entry name" value="Actin, Chain A, domain 4"/>
    <property type="match status" value="1"/>
</dbReference>
<dbReference type="Gene3D" id="3.30.420.40">
    <property type="match status" value="2"/>
</dbReference>
<dbReference type="EMBL" id="JAHESF010000022">
    <property type="protein sequence ID" value="MBT1699211.1"/>
    <property type="molecule type" value="Genomic_DNA"/>
</dbReference>
<dbReference type="RefSeq" id="WP_254166957.1">
    <property type="nucleotide sequence ID" value="NZ_JAHESF010000022.1"/>
</dbReference>
<dbReference type="InterPro" id="IPR018181">
    <property type="entry name" value="Heat_shock_70_CS"/>
</dbReference>
<evidence type="ECO:0000313" key="5">
    <source>
        <dbReference type="Proteomes" id="UP001319200"/>
    </source>
</evidence>
<dbReference type="InterPro" id="IPR043129">
    <property type="entry name" value="ATPase_NBD"/>
</dbReference>
<keyword evidence="2" id="KW-0547">Nucleotide-binding</keyword>
<proteinExistence type="inferred from homology"/>
<keyword evidence="5" id="KW-1185">Reference proteome</keyword>
<dbReference type="AlphaFoldDB" id="A0AAP2DMQ6"/>
<dbReference type="SUPFAM" id="SSF53067">
    <property type="entry name" value="Actin-like ATPase domain"/>
    <property type="match status" value="2"/>
</dbReference>
<dbReference type="PRINTS" id="PR00301">
    <property type="entry name" value="HEATSHOCK70"/>
</dbReference>